<dbReference type="EMBL" id="BOOR01000077">
    <property type="protein sequence ID" value="GII59092.1"/>
    <property type="molecule type" value="Genomic_DNA"/>
</dbReference>
<sequence>MPNPEIGQWVGWWQRAPCAAAVGGVGERLSRSGCGFHTTIEGHTDITFTEDVAERFLAYGWNVTTIADANDLDAVERALHSFLAEHERPTLVVVHSHIGYGSPVEDTAKAHGEPLGPQAVQETKRFFGIPEDIDFYVPDEVYDWFAQGRRPPGNK</sequence>
<dbReference type="SUPFAM" id="SSF52518">
    <property type="entry name" value="Thiamin diphosphate-binding fold (THDP-binding)"/>
    <property type="match status" value="1"/>
</dbReference>
<dbReference type="InterPro" id="IPR033247">
    <property type="entry name" value="Transketolase_fam"/>
</dbReference>
<dbReference type="GO" id="GO:0006098">
    <property type="term" value="P:pentose-phosphate shunt"/>
    <property type="evidence" value="ECO:0007669"/>
    <property type="project" value="TreeGrafter"/>
</dbReference>
<dbReference type="InterPro" id="IPR029061">
    <property type="entry name" value="THDP-binding"/>
</dbReference>
<comment type="caution">
    <text evidence="2">The sequence shown here is derived from an EMBL/GenBank/DDBJ whole genome shotgun (WGS) entry which is preliminary data.</text>
</comment>
<protein>
    <recommendedName>
        <fullName evidence="1">Transketolase N-terminal domain-containing protein</fullName>
    </recommendedName>
</protein>
<dbReference type="GO" id="GO:0005829">
    <property type="term" value="C:cytosol"/>
    <property type="evidence" value="ECO:0007669"/>
    <property type="project" value="TreeGrafter"/>
</dbReference>
<organism evidence="2 3">
    <name type="scientific">Planotetraspora thailandica</name>
    <dbReference type="NCBI Taxonomy" id="487172"/>
    <lineage>
        <taxon>Bacteria</taxon>
        <taxon>Bacillati</taxon>
        <taxon>Actinomycetota</taxon>
        <taxon>Actinomycetes</taxon>
        <taxon>Streptosporangiales</taxon>
        <taxon>Streptosporangiaceae</taxon>
        <taxon>Planotetraspora</taxon>
    </lineage>
</organism>
<accession>A0A8J3Y1E4</accession>
<dbReference type="PANTHER" id="PTHR43522:SF2">
    <property type="entry name" value="TRANSKETOLASE 1-RELATED"/>
    <property type="match status" value="1"/>
</dbReference>
<reference evidence="2" key="1">
    <citation type="submission" date="2021-01" db="EMBL/GenBank/DDBJ databases">
        <title>Whole genome shotgun sequence of Planotetraspora thailandica NBRC 104271.</title>
        <authorList>
            <person name="Komaki H."/>
            <person name="Tamura T."/>
        </authorList>
    </citation>
    <scope>NUCLEOTIDE SEQUENCE</scope>
    <source>
        <strain evidence="2">NBRC 104271</strain>
    </source>
</reference>
<evidence type="ECO:0000313" key="3">
    <source>
        <dbReference type="Proteomes" id="UP000605992"/>
    </source>
</evidence>
<dbReference type="Gene3D" id="3.40.50.970">
    <property type="match status" value="1"/>
</dbReference>
<keyword evidence="3" id="KW-1185">Reference proteome</keyword>
<gene>
    <name evidence="2" type="ORF">Pth03_74810</name>
</gene>
<dbReference type="GO" id="GO:0000287">
    <property type="term" value="F:magnesium ion binding"/>
    <property type="evidence" value="ECO:0007669"/>
    <property type="project" value="UniProtKB-ARBA"/>
</dbReference>
<dbReference type="Pfam" id="PF00456">
    <property type="entry name" value="Transketolase_N"/>
    <property type="match status" value="1"/>
</dbReference>
<dbReference type="GO" id="GO:0004802">
    <property type="term" value="F:transketolase activity"/>
    <property type="evidence" value="ECO:0007669"/>
    <property type="project" value="TreeGrafter"/>
</dbReference>
<dbReference type="PANTHER" id="PTHR43522">
    <property type="entry name" value="TRANSKETOLASE"/>
    <property type="match status" value="1"/>
</dbReference>
<proteinExistence type="predicted"/>
<feature type="domain" description="Transketolase N-terminal" evidence="1">
    <location>
        <begin position="39"/>
        <end position="147"/>
    </location>
</feature>
<name>A0A8J3Y1E4_9ACTN</name>
<dbReference type="AlphaFoldDB" id="A0A8J3Y1E4"/>
<dbReference type="Proteomes" id="UP000605992">
    <property type="component" value="Unassembled WGS sequence"/>
</dbReference>
<evidence type="ECO:0000259" key="1">
    <source>
        <dbReference type="Pfam" id="PF00456"/>
    </source>
</evidence>
<evidence type="ECO:0000313" key="2">
    <source>
        <dbReference type="EMBL" id="GII59092.1"/>
    </source>
</evidence>
<dbReference type="InterPro" id="IPR005474">
    <property type="entry name" value="Transketolase_N"/>
</dbReference>